<keyword evidence="2" id="KW-1185">Reference proteome</keyword>
<evidence type="ECO:0000313" key="1">
    <source>
        <dbReference type="EMBL" id="KAF6160406.1"/>
    </source>
</evidence>
<evidence type="ECO:0000313" key="2">
    <source>
        <dbReference type="Proteomes" id="UP000541444"/>
    </source>
</evidence>
<sequence>MFRMITDQEGLLMHSQIYFEIEYFSTHLLLKFTLMYSRSFSQPSKPKEFDPISVKEKFIHAKDLWNIKLIYRELLSCE</sequence>
<reference evidence="1 2" key="1">
    <citation type="journal article" date="2020" name="IScience">
        <title>Genome Sequencing of the Endangered Kingdonia uniflora (Circaeasteraceae, Ranunculales) Reveals Potential Mechanisms of Evolutionary Specialization.</title>
        <authorList>
            <person name="Sun Y."/>
            <person name="Deng T."/>
            <person name="Zhang A."/>
            <person name="Moore M.J."/>
            <person name="Landis J.B."/>
            <person name="Lin N."/>
            <person name="Zhang H."/>
            <person name="Zhang X."/>
            <person name="Huang J."/>
            <person name="Zhang X."/>
            <person name="Sun H."/>
            <person name="Wang H."/>
        </authorList>
    </citation>
    <scope>NUCLEOTIDE SEQUENCE [LARGE SCALE GENOMIC DNA]</scope>
    <source>
        <strain evidence="1">TB1705</strain>
        <tissue evidence="1">Leaf</tissue>
    </source>
</reference>
<dbReference type="EMBL" id="JACGCM010001165">
    <property type="protein sequence ID" value="KAF6160406.1"/>
    <property type="molecule type" value="Genomic_DNA"/>
</dbReference>
<dbReference type="AlphaFoldDB" id="A0A7J7MZU7"/>
<dbReference type="Proteomes" id="UP000541444">
    <property type="component" value="Unassembled WGS sequence"/>
</dbReference>
<organism evidence="1 2">
    <name type="scientific">Kingdonia uniflora</name>
    <dbReference type="NCBI Taxonomy" id="39325"/>
    <lineage>
        <taxon>Eukaryota</taxon>
        <taxon>Viridiplantae</taxon>
        <taxon>Streptophyta</taxon>
        <taxon>Embryophyta</taxon>
        <taxon>Tracheophyta</taxon>
        <taxon>Spermatophyta</taxon>
        <taxon>Magnoliopsida</taxon>
        <taxon>Ranunculales</taxon>
        <taxon>Circaeasteraceae</taxon>
        <taxon>Kingdonia</taxon>
    </lineage>
</organism>
<proteinExistence type="predicted"/>
<comment type="caution">
    <text evidence="1">The sequence shown here is derived from an EMBL/GenBank/DDBJ whole genome shotgun (WGS) entry which is preliminary data.</text>
</comment>
<protein>
    <submittedName>
        <fullName evidence="1">Uncharacterized protein</fullName>
    </submittedName>
</protein>
<accession>A0A7J7MZU7</accession>
<gene>
    <name evidence="1" type="ORF">GIB67_019175</name>
</gene>
<name>A0A7J7MZU7_9MAGN</name>